<dbReference type="GeneID" id="94167903"/>
<feature type="region of interest" description="Disordered" evidence="1">
    <location>
        <begin position="297"/>
        <end position="327"/>
    </location>
</feature>
<sequence>MYMDILEQEVEELGAEVMRLRLMVQRVSQAMGAPIPGCHQHRSHVDPLHAAPPPTSAGAGTTADLQVTVEPCKQMLPLLQLLLAQQHCVAEAPHDQRRRHSPRHRHHKRRSRLHGTACSTNSSTSRTSPSFTSSRGPTPGPATASLTIPSSHQHRRKQGNHLSQRKAARPTSTSSSSSQTPIIMKGDGHTSRVESVTTQVVGKTSIDVPRDANAVSTPETPTRDEPLPAKAAALRTIPASLVNRLRAQRERDAANEEESSSDSSNVMPMAKCQTRSVATSPSVSTPRRKCVMNANTVTSSRKGDSQAMESAAAASQHRAASRPAEEMSYDGPFTDALASQASRAVPKSPVPSKDVFSDTTGLQRGSVSNSIIHSEQGIYSYSALQSACDSPALSHVLEDAISATRVAQVASTPLRAPQRNASSAEQSRKLLPLQTGAVAHAEERASSASSSSLERSEGNASEVQNALQAIMPTPRRAGVILGGRRPISVQSMTSLSASVLTGTSVCGAGSSRRAAAVPGRGGFTKAAPQINLQPSLCPVASDRNRSTSSSSDNAAFFAPPPRQATAAHHRDSSFHNCSDAESSRPLSQEAGRRSRQQSLPGPSASQSQDAFSFAFYSKQCAVPHSPRQQEVDASPDSSRVLSNSLSPRPSAQRVSLATSAVSHQGSMSGGGYYFGYNFGIGSSSQQSMSSSPVAEA</sequence>
<dbReference type="EMBL" id="JAFHKP010000036">
    <property type="protein sequence ID" value="KAG5465897.1"/>
    <property type="molecule type" value="Genomic_DNA"/>
</dbReference>
<dbReference type="KEGG" id="lenr:94167903"/>
<feature type="compositionally biased region" description="Polar residues" evidence="1">
    <location>
        <begin position="193"/>
        <end position="202"/>
    </location>
</feature>
<dbReference type="RefSeq" id="XP_067688496.1">
    <property type="nucleotide sequence ID" value="XM_067832393.1"/>
</dbReference>
<evidence type="ECO:0000256" key="1">
    <source>
        <dbReference type="SAM" id="MobiDB-lite"/>
    </source>
</evidence>
<dbReference type="Proteomes" id="UP000674179">
    <property type="component" value="Chromosome 36"/>
</dbReference>
<feature type="region of interest" description="Disordered" evidence="1">
    <location>
        <begin position="624"/>
        <end position="651"/>
    </location>
</feature>
<feature type="compositionally biased region" description="Basic residues" evidence="1">
    <location>
        <begin position="152"/>
        <end position="168"/>
    </location>
</feature>
<feature type="compositionally biased region" description="Polar residues" evidence="1">
    <location>
        <begin position="574"/>
        <end position="586"/>
    </location>
</feature>
<feature type="region of interest" description="Disordered" evidence="1">
    <location>
        <begin position="247"/>
        <end position="271"/>
    </location>
</feature>
<feature type="region of interest" description="Disordered" evidence="1">
    <location>
        <begin position="534"/>
        <end position="607"/>
    </location>
</feature>
<reference evidence="2 3" key="1">
    <citation type="submission" date="2021-02" db="EMBL/GenBank/DDBJ databases">
        <title>Leishmania (Mundinia) enrietti genome sequencing and assembly.</title>
        <authorList>
            <person name="Almutairi H."/>
            <person name="Gatherer D."/>
        </authorList>
    </citation>
    <scope>NUCLEOTIDE SEQUENCE [LARGE SCALE GENOMIC DNA]</scope>
    <source>
        <strain evidence="2">CUR178</strain>
    </source>
</reference>
<feature type="compositionally biased region" description="Low complexity" evidence="1">
    <location>
        <begin position="119"/>
        <end position="137"/>
    </location>
</feature>
<evidence type="ECO:0000313" key="3">
    <source>
        <dbReference type="Proteomes" id="UP000674179"/>
    </source>
</evidence>
<protein>
    <submittedName>
        <fullName evidence="2">Uncharacterized protein</fullName>
    </submittedName>
</protein>
<keyword evidence="3" id="KW-1185">Reference proteome</keyword>
<comment type="caution">
    <text evidence="2">The sequence shown here is derived from an EMBL/GenBank/DDBJ whole genome shotgun (WGS) entry which is preliminary data.</text>
</comment>
<proteinExistence type="predicted"/>
<dbReference type="AlphaFoldDB" id="A0A836FNA7"/>
<feature type="compositionally biased region" description="Low complexity" evidence="1">
    <location>
        <begin position="446"/>
        <end position="461"/>
    </location>
</feature>
<feature type="compositionally biased region" description="Low complexity" evidence="1">
    <location>
        <begin position="546"/>
        <end position="557"/>
    </location>
</feature>
<feature type="region of interest" description="Disordered" evidence="1">
    <location>
        <begin position="91"/>
        <end position="226"/>
    </location>
</feature>
<dbReference type="OrthoDB" id="267913at2759"/>
<organism evidence="2 3">
    <name type="scientific">Leishmania enriettii</name>
    <dbReference type="NCBI Taxonomy" id="5663"/>
    <lineage>
        <taxon>Eukaryota</taxon>
        <taxon>Discoba</taxon>
        <taxon>Euglenozoa</taxon>
        <taxon>Kinetoplastea</taxon>
        <taxon>Metakinetoplastina</taxon>
        <taxon>Trypanosomatida</taxon>
        <taxon>Trypanosomatidae</taxon>
        <taxon>Leishmaniinae</taxon>
        <taxon>Leishmania</taxon>
    </lineage>
</organism>
<feature type="region of interest" description="Disordered" evidence="1">
    <location>
        <begin position="409"/>
        <end position="463"/>
    </location>
</feature>
<accession>A0A836FNA7</accession>
<name>A0A836FNA7_LEIEN</name>
<evidence type="ECO:0000313" key="2">
    <source>
        <dbReference type="EMBL" id="KAG5465897.1"/>
    </source>
</evidence>
<feature type="compositionally biased region" description="Basic residues" evidence="1">
    <location>
        <begin position="96"/>
        <end position="113"/>
    </location>
</feature>
<feature type="compositionally biased region" description="Low complexity" evidence="1">
    <location>
        <begin position="305"/>
        <end position="322"/>
    </location>
</feature>
<feature type="compositionally biased region" description="Polar residues" evidence="1">
    <location>
        <begin position="635"/>
        <end position="651"/>
    </location>
</feature>
<feature type="region of interest" description="Disordered" evidence="1">
    <location>
        <begin position="341"/>
        <end position="363"/>
    </location>
</feature>
<gene>
    <name evidence="2" type="ORF">CUR178_00612</name>
</gene>